<dbReference type="Gene3D" id="3.40.50.300">
    <property type="entry name" value="P-loop containing nucleotide triphosphate hydrolases"/>
    <property type="match status" value="1"/>
</dbReference>
<protein>
    <recommendedName>
        <fullName evidence="5">UvrD-like helicase ATP-binding domain-containing protein</fullName>
    </recommendedName>
</protein>
<evidence type="ECO:0000313" key="7">
    <source>
        <dbReference type="Proteomes" id="UP000663826"/>
    </source>
</evidence>
<evidence type="ECO:0000313" key="6">
    <source>
        <dbReference type="EMBL" id="CAE6446890.1"/>
    </source>
</evidence>
<sequence>MNPSSAGDFWGVLMASRAYKQLMKLEADKSVVDVVRTKIYELRDGQFTMDNYSAIIGTADAIPIYRARMSNDLRIIYQVDIVPERSLQRPFGGEYKDRCIFRLPKDTTNSFIYLPAKYPHDDAMFTTEPVYLPDNYYEGSEDQTKGRADPHALGAVKAASEAGYERYIPVNKALYNSVRANVEVNLPILLDPLERAIVHNKSASIVIGRSGTGKTTALVYKMRAIHLQDQESTIRQMVVTRSRVLAKHIEATFRSLIESASIANKTSSELSIMAEQYKERVDPAVIEFDNELDLREDLPPQFSLLEDSHFPLFISFDKLCSLLEGDLLEHEQKERGYQMSIRCDNIVDFKVFQFEYWPKFKSNLKLGLDPASVYSEIMGVIKGSSNAMKSPDGFLSRNEYLVGTTRKALCQLDAGLRTQIYNIFEHYKKIKGERFERDPADRIRPLLNLVTDDVIQSQALETRSKYLVDFLYVDEVQDNLMSDIHCE</sequence>
<dbReference type="PANTHER" id="PTHR21529">
    <property type="entry name" value="MAMMARY TURMOR VIRUS RECEPTOR HOMOLOG 1, 2 MTVR1, 2"/>
    <property type="match status" value="1"/>
</dbReference>
<name>A0A8H3B397_9AGAM</name>
<dbReference type="GO" id="GO:0005524">
    <property type="term" value="F:ATP binding"/>
    <property type="evidence" value="ECO:0007669"/>
    <property type="project" value="UniProtKB-KW"/>
</dbReference>
<evidence type="ECO:0000256" key="3">
    <source>
        <dbReference type="ARBA" id="ARBA00022806"/>
    </source>
</evidence>
<keyword evidence="1" id="KW-0547">Nucleotide-binding</keyword>
<dbReference type="InterPro" id="IPR039904">
    <property type="entry name" value="TRANK1"/>
</dbReference>
<accession>A0A8H3B397</accession>
<gene>
    <name evidence="6" type="ORF">RDB_LOCUS75328</name>
</gene>
<dbReference type="PANTHER" id="PTHR21529:SF4">
    <property type="entry name" value="TPR AND ANKYRIN REPEAT-CONTAINING PROTEIN 1"/>
    <property type="match status" value="1"/>
</dbReference>
<keyword evidence="4" id="KW-0067">ATP-binding</keyword>
<dbReference type="GO" id="GO:0004386">
    <property type="term" value="F:helicase activity"/>
    <property type="evidence" value="ECO:0007669"/>
    <property type="project" value="UniProtKB-KW"/>
</dbReference>
<dbReference type="EMBL" id="CAJMWQ010001335">
    <property type="protein sequence ID" value="CAE6446890.1"/>
    <property type="molecule type" value="Genomic_DNA"/>
</dbReference>
<keyword evidence="2" id="KW-0378">Hydrolase</keyword>
<dbReference type="OrthoDB" id="10263353at2759"/>
<comment type="caution">
    <text evidence="6">The sequence shown here is derived from an EMBL/GenBank/DDBJ whole genome shotgun (WGS) entry which is preliminary data.</text>
</comment>
<reference evidence="6" key="1">
    <citation type="submission" date="2021-01" db="EMBL/GenBank/DDBJ databases">
        <authorList>
            <person name="Kaushik A."/>
        </authorList>
    </citation>
    <scope>NUCLEOTIDE SEQUENCE</scope>
    <source>
        <strain evidence="6">AG1-1B</strain>
    </source>
</reference>
<dbReference type="Pfam" id="PF00580">
    <property type="entry name" value="UvrD-helicase"/>
    <property type="match status" value="1"/>
</dbReference>
<keyword evidence="3" id="KW-0347">Helicase</keyword>
<feature type="domain" description="UvrD-like helicase ATP-binding" evidence="5">
    <location>
        <begin position="194"/>
        <end position="478"/>
    </location>
</feature>
<evidence type="ECO:0000256" key="2">
    <source>
        <dbReference type="ARBA" id="ARBA00022801"/>
    </source>
</evidence>
<dbReference type="AlphaFoldDB" id="A0A8H3B397"/>
<dbReference type="SUPFAM" id="SSF52540">
    <property type="entry name" value="P-loop containing nucleoside triphosphate hydrolases"/>
    <property type="match status" value="1"/>
</dbReference>
<dbReference type="Proteomes" id="UP000663826">
    <property type="component" value="Unassembled WGS sequence"/>
</dbReference>
<evidence type="ECO:0000256" key="1">
    <source>
        <dbReference type="ARBA" id="ARBA00022741"/>
    </source>
</evidence>
<organism evidence="6 7">
    <name type="scientific">Rhizoctonia solani</name>
    <dbReference type="NCBI Taxonomy" id="456999"/>
    <lineage>
        <taxon>Eukaryota</taxon>
        <taxon>Fungi</taxon>
        <taxon>Dikarya</taxon>
        <taxon>Basidiomycota</taxon>
        <taxon>Agaricomycotina</taxon>
        <taxon>Agaricomycetes</taxon>
        <taxon>Cantharellales</taxon>
        <taxon>Ceratobasidiaceae</taxon>
        <taxon>Rhizoctonia</taxon>
    </lineage>
</organism>
<evidence type="ECO:0000259" key="5">
    <source>
        <dbReference type="Pfam" id="PF00580"/>
    </source>
</evidence>
<proteinExistence type="predicted"/>
<dbReference type="InterPro" id="IPR014016">
    <property type="entry name" value="UvrD-like_ATP-bd"/>
</dbReference>
<dbReference type="GO" id="GO:0016787">
    <property type="term" value="F:hydrolase activity"/>
    <property type="evidence" value="ECO:0007669"/>
    <property type="project" value="UniProtKB-KW"/>
</dbReference>
<evidence type="ECO:0000256" key="4">
    <source>
        <dbReference type="ARBA" id="ARBA00022840"/>
    </source>
</evidence>
<dbReference type="InterPro" id="IPR027417">
    <property type="entry name" value="P-loop_NTPase"/>
</dbReference>